<comment type="caution">
    <text evidence="1">The sequence shown here is derived from an EMBL/GenBank/DDBJ whole genome shotgun (WGS) entry which is preliminary data.</text>
</comment>
<keyword evidence="2" id="KW-1185">Reference proteome</keyword>
<evidence type="ECO:0000313" key="2">
    <source>
        <dbReference type="Proteomes" id="UP001152795"/>
    </source>
</evidence>
<name>A0A6S7HWG7_PARCT</name>
<dbReference type="EMBL" id="CACRXK020006575">
    <property type="protein sequence ID" value="CAB4009796.1"/>
    <property type="molecule type" value="Genomic_DNA"/>
</dbReference>
<protein>
    <submittedName>
        <fullName evidence="1">Uncharacterized protein</fullName>
    </submittedName>
</protein>
<dbReference type="AlphaFoldDB" id="A0A6S7HWG7"/>
<reference evidence="1" key="1">
    <citation type="submission" date="2020-04" db="EMBL/GenBank/DDBJ databases">
        <authorList>
            <person name="Alioto T."/>
            <person name="Alioto T."/>
            <person name="Gomez Garrido J."/>
        </authorList>
    </citation>
    <scope>NUCLEOTIDE SEQUENCE</scope>
    <source>
        <strain evidence="1">A484AB</strain>
    </source>
</reference>
<organism evidence="1 2">
    <name type="scientific">Paramuricea clavata</name>
    <name type="common">Red gorgonian</name>
    <name type="synonym">Violescent sea-whip</name>
    <dbReference type="NCBI Taxonomy" id="317549"/>
    <lineage>
        <taxon>Eukaryota</taxon>
        <taxon>Metazoa</taxon>
        <taxon>Cnidaria</taxon>
        <taxon>Anthozoa</taxon>
        <taxon>Octocorallia</taxon>
        <taxon>Malacalcyonacea</taxon>
        <taxon>Plexauridae</taxon>
        <taxon>Paramuricea</taxon>
    </lineage>
</organism>
<evidence type="ECO:0000313" key="1">
    <source>
        <dbReference type="EMBL" id="CAB4009796.1"/>
    </source>
</evidence>
<dbReference type="Proteomes" id="UP001152795">
    <property type="component" value="Unassembled WGS sequence"/>
</dbReference>
<accession>A0A6S7HWG7</accession>
<sequence length="121" mass="13631">MSGQESDSASSCQYSDDSDINFIPGYIMEDAQAKKDCDSDEGCSCFAYAEEPLADEAWLETYHREEQQRLKAEEQFTKRLNCSVEISEWRVPLPSCAYTAIRKAFPTGKDEAITGYAEESD</sequence>
<gene>
    <name evidence="1" type="ORF">PACLA_8A048127</name>
</gene>
<dbReference type="OrthoDB" id="9898867at2759"/>
<proteinExistence type="predicted"/>